<keyword evidence="1" id="KW-0812">Transmembrane</keyword>
<proteinExistence type="predicted"/>
<dbReference type="Proteomes" id="UP000634136">
    <property type="component" value="Unassembled WGS sequence"/>
</dbReference>
<accession>A0A834TKH4</accession>
<gene>
    <name evidence="2" type="ORF">G2W53_020918</name>
</gene>
<evidence type="ECO:0000256" key="1">
    <source>
        <dbReference type="SAM" id="Phobius"/>
    </source>
</evidence>
<keyword evidence="1" id="KW-0472">Membrane</keyword>
<dbReference type="AlphaFoldDB" id="A0A834TKH4"/>
<sequence length="242" mass="28058">MASVVVGYSNGIICLVDATYTFFYLWNPLVNKIVKQEIQLPFDLDILLLGYGYDFRNNHCTIVCVFRDVMGHQVGARLYTVSGIGNTNKWRISSINPPSSHFLRFPNNRNRASVYVNKALHWVSDMSLYMPFTIWIMKEYGKSESWVPFLHIDSISYEFLHDKYEFESLRMVGLKNGEELWVQRCYNNVFSCCDNVPSVLNPYTFEMKHTEIKCESNYSISGTYMETLALMDVEDGECATMQ</sequence>
<protein>
    <submittedName>
        <fullName evidence="2">F-box/kelch-repeat protein</fullName>
    </submittedName>
</protein>
<reference evidence="2" key="1">
    <citation type="submission" date="2020-09" db="EMBL/GenBank/DDBJ databases">
        <title>Genome-Enabled Discovery of Anthraquinone Biosynthesis in Senna tora.</title>
        <authorList>
            <person name="Kang S.-H."/>
            <person name="Pandey R.P."/>
            <person name="Lee C.-M."/>
            <person name="Sim J.-S."/>
            <person name="Jeong J.-T."/>
            <person name="Choi B.-S."/>
            <person name="Jung M."/>
            <person name="Ginzburg D."/>
            <person name="Zhao K."/>
            <person name="Won S.Y."/>
            <person name="Oh T.-J."/>
            <person name="Yu Y."/>
            <person name="Kim N.-H."/>
            <person name="Lee O.R."/>
            <person name="Lee T.-H."/>
            <person name="Bashyal P."/>
            <person name="Kim T.-S."/>
            <person name="Lee W.-H."/>
            <person name="Kawkins C."/>
            <person name="Kim C.-K."/>
            <person name="Kim J.S."/>
            <person name="Ahn B.O."/>
            <person name="Rhee S.Y."/>
            <person name="Sohng J.K."/>
        </authorList>
    </citation>
    <scope>NUCLEOTIDE SEQUENCE</scope>
    <source>
        <tissue evidence="2">Leaf</tissue>
    </source>
</reference>
<dbReference type="OrthoDB" id="1062474at2759"/>
<feature type="transmembrane region" description="Helical" evidence="1">
    <location>
        <begin position="6"/>
        <end position="26"/>
    </location>
</feature>
<evidence type="ECO:0000313" key="2">
    <source>
        <dbReference type="EMBL" id="KAF7822774.1"/>
    </source>
</evidence>
<name>A0A834TKH4_9FABA</name>
<evidence type="ECO:0000313" key="3">
    <source>
        <dbReference type="Proteomes" id="UP000634136"/>
    </source>
</evidence>
<keyword evidence="1" id="KW-1133">Transmembrane helix</keyword>
<comment type="caution">
    <text evidence="2">The sequence shown here is derived from an EMBL/GenBank/DDBJ whole genome shotgun (WGS) entry which is preliminary data.</text>
</comment>
<organism evidence="2 3">
    <name type="scientific">Senna tora</name>
    <dbReference type="NCBI Taxonomy" id="362788"/>
    <lineage>
        <taxon>Eukaryota</taxon>
        <taxon>Viridiplantae</taxon>
        <taxon>Streptophyta</taxon>
        <taxon>Embryophyta</taxon>
        <taxon>Tracheophyta</taxon>
        <taxon>Spermatophyta</taxon>
        <taxon>Magnoliopsida</taxon>
        <taxon>eudicotyledons</taxon>
        <taxon>Gunneridae</taxon>
        <taxon>Pentapetalae</taxon>
        <taxon>rosids</taxon>
        <taxon>fabids</taxon>
        <taxon>Fabales</taxon>
        <taxon>Fabaceae</taxon>
        <taxon>Caesalpinioideae</taxon>
        <taxon>Cassia clade</taxon>
        <taxon>Senna</taxon>
    </lineage>
</organism>
<keyword evidence="3" id="KW-1185">Reference proteome</keyword>
<dbReference type="EMBL" id="JAAIUW010000007">
    <property type="protein sequence ID" value="KAF7822774.1"/>
    <property type="molecule type" value="Genomic_DNA"/>
</dbReference>